<sequence length="20" mass="2306">MHYFITCFTTAFGHFNATVP</sequence>
<name>A3IJM3_9CHRO</name>
<dbReference type="EMBL" id="AAXW01000002">
    <property type="protein sequence ID" value="EAZ94005.1"/>
    <property type="molecule type" value="Genomic_DNA"/>
</dbReference>
<protein>
    <submittedName>
        <fullName evidence="1">Uncharacterized protein</fullName>
    </submittedName>
</protein>
<accession>A3IJM3</accession>
<comment type="caution">
    <text evidence="1">The sequence shown here is derived from an EMBL/GenBank/DDBJ whole genome shotgun (WGS) entry which is preliminary data.</text>
</comment>
<reference evidence="1 2" key="1">
    <citation type="submission" date="2007-03" db="EMBL/GenBank/DDBJ databases">
        <authorList>
            <person name="Stal L."/>
            <person name="Ferriera S."/>
            <person name="Johnson J."/>
            <person name="Kravitz S."/>
            <person name="Beeson K."/>
            <person name="Sutton G."/>
            <person name="Rogers Y.-H."/>
            <person name="Friedman R."/>
            <person name="Frazier M."/>
            <person name="Venter J.C."/>
        </authorList>
    </citation>
    <scope>NUCLEOTIDE SEQUENCE [LARGE SCALE GENOMIC DNA]</scope>
    <source>
        <strain evidence="1 2">CCY0110</strain>
    </source>
</reference>
<dbReference type="Proteomes" id="UP000003781">
    <property type="component" value="Unassembled WGS sequence"/>
</dbReference>
<evidence type="ECO:0000313" key="1">
    <source>
        <dbReference type="EMBL" id="EAZ94005.1"/>
    </source>
</evidence>
<keyword evidence="2" id="KW-1185">Reference proteome</keyword>
<dbReference type="AlphaFoldDB" id="A3IJM3"/>
<gene>
    <name evidence="1" type="ORF">CY0110_19457</name>
</gene>
<proteinExistence type="predicted"/>
<evidence type="ECO:0000313" key="2">
    <source>
        <dbReference type="Proteomes" id="UP000003781"/>
    </source>
</evidence>
<organism evidence="1 2">
    <name type="scientific">Crocosphaera chwakensis CCY0110</name>
    <dbReference type="NCBI Taxonomy" id="391612"/>
    <lineage>
        <taxon>Bacteria</taxon>
        <taxon>Bacillati</taxon>
        <taxon>Cyanobacteriota</taxon>
        <taxon>Cyanophyceae</taxon>
        <taxon>Oscillatoriophycideae</taxon>
        <taxon>Chroococcales</taxon>
        <taxon>Aphanothecaceae</taxon>
        <taxon>Crocosphaera</taxon>
        <taxon>Crocosphaera chwakensis</taxon>
    </lineage>
</organism>